<evidence type="ECO:0000259" key="1">
    <source>
        <dbReference type="Pfam" id="PF16116"/>
    </source>
</evidence>
<organism evidence="3 4">
    <name type="scientific">Kribbella yunnanensis</name>
    <dbReference type="NCBI Taxonomy" id="190194"/>
    <lineage>
        <taxon>Bacteria</taxon>
        <taxon>Bacillati</taxon>
        <taxon>Actinomycetota</taxon>
        <taxon>Actinomycetes</taxon>
        <taxon>Propionibacteriales</taxon>
        <taxon>Kribbellaceae</taxon>
        <taxon>Kribbella</taxon>
    </lineage>
</organism>
<dbReference type="InterPro" id="IPR032379">
    <property type="entry name" value="DUF4874"/>
</dbReference>
<keyword evidence="4" id="KW-1185">Reference proteome</keyword>
<proteinExistence type="predicted"/>
<name>A0ABN2GF65_9ACTN</name>
<feature type="domain" description="DUF4832" evidence="1">
    <location>
        <begin position="358"/>
        <end position="560"/>
    </location>
</feature>
<dbReference type="InterPro" id="IPR032267">
    <property type="entry name" value="DUF4832"/>
</dbReference>
<accession>A0ABN2GF65</accession>
<comment type="caution">
    <text evidence="3">The sequence shown here is derived from an EMBL/GenBank/DDBJ whole genome shotgun (WGS) entry which is preliminary data.</text>
</comment>
<evidence type="ECO:0000313" key="4">
    <source>
        <dbReference type="Proteomes" id="UP001500280"/>
    </source>
</evidence>
<evidence type="ECO:0000259" key="2">
    <source>
        <dbReference type="Pfam" id="PF16173"/>
    </source>
</evidence>
<gene>
    <name evidence="3" type="ORF">GCM10009745_10600</name>
</gene>
<protein>
    <recommendedName>
        <fullName evidence="5">DUF4832 domain-containing protein</fullName>
    </recommendedName>
</protein>
<feature type="domain" description="DUF4874" evidence="2">
    <location>
        <begin position="169"/>
        <end position="334"/>
    </location>
</feature>
<evidence type="ECO:0000313" key="3">
    <source>
        <dbReference type="EMBL" id="GAA1670019.1"/>
    </source>
</evidence>
<dbReference type="EMBL" id="BAAANF010000003">
    <property type="protein sequence ID" value="GAA1670019.1"/>
    <property type="molecule type" value="Genomic_DNA"/>
</dbReference>
<sequence>MRLRQALRLLTGITVGGLLTAFAVVSPAGATISGGSASNTATTVTYQYSFTGAPTYQRVYVDTDRNTGTGYAQGTVGADYLLENGNLYRSTGTGWSWALVKAVTFSATGGVARWTVDRADLGESASPNDSDLIFQVEAPMETSSKYTNVYSGGSGGSVTYTASTENFANPERGFYHHTGDCDKADFSLSTLQSYRTSQGISLVMCVFYLAEYKNGPIAESALAQLQQQLDTVRAAGLKMVLRFAYTTSTTGDDATKARVLAHLDQLAPYLNSGKDVIAVVQAGLIGAWGEWYYTQNFGNAGTVSTTDWANRKAVVDKLLSVVPSSRMVQLRTPKFKRTMYTTTPVQSADAYNGSATSRIGHHNDCFLASPDDFGTYENASVEYPYLQDETKYVAMGGETCAVNAPRSTCPTATAELAQFHWSYLNTDYEPNVLSSWNSGGCLADVTKKLGYRFRLETGTFPTSAVRGGSLPVSLSVRNDGYATPYNSRGLELVLRNTTTGTHYKLAMSSDPRRWTTGTATTVSQTLTVPSSLPTGSYQLLLNLSDPLLSARPEYSIRLANQNTWESSTGMNSLLHTITIS</sequence>
<reference evidence="3 4" key="1">
    <citation type="journal article" date="2019" name="Int. J. Syst. Evol. Microbiol.">
        <title>The Global Catalogue of Microorganisms (GCM) 10K type strain sequencing project: providing services to taxonomists for standard genome sequencing and annotation.</title>
        <authorList>
            <consortium name="The Broad Institute Genomics Platform"/>
            <consortium name="The Broad Institute Genome Sequencing Center for Infectious Disease"/>
            <person name="Wu L."/>
            <person name="Ma J."/>
        </authorList>
    </citation>
    <scope>NUCLEOTIDE SEQUENCE [LARGE SCALE GENOMIC DNA]</scope>
    <source>
        <strain evidence="3 4">JCM 14307</strain>
    </source>
</reference>
<evidence type="ECO:0008006" key="5">
    <source>
        <dbReference type="Google" id="ProtNLM"/>
    </source>
</evidence>
<dbReference type="Pfam" id="PF16116">
    <property type="entry name" value="DUF4832"/>
    <property type="match status" value="1"/>
</dbReference>
<dbReference type="RefSeq" id="WP_344145799.1">
    <property type="nucleotide sequence ID" value="NZ_BAAANF010000003.1"/>
</dbReference>
<dbReference type="Pfam" id="PF16173">
    <property type="entry name" value="DUF4874"/>
    <property type="match status" value="1"/>
</dbReference>
<dbReference type="Proteomes" id="UP001500280">
    <property type="component" value="Unassembled WGS sequence"/>
</dbReference>